<gene>
    <name evidence="1" type="ORF">BU23DRAFT_574927</name>
</gene>
<dbReference type="AlphaFoldDB" id="A0A6A5UKY8"/>
<accession>A0A6A5UKY8</accession>
<protein>
    <submittedName>
        <fullName evidence="1">Uncharacterized protein</fullName>
    </submittedName>
</protein>
<keyword evidence="2" id="KW-1185">Reference proteome</keyword>
<organism evidence="1 2">
    <name type="scientific">Bimuria novae-zelandiae CBS 107.79</name>
    <dbReference type="NCBI Taxonomy" id="1447943"/>
    <lineage>
        <taxon>Eukaryota</taxon>
        <taxon>Fungi</taxon>
        <taxon>Dikarya</taxon>
        <taxon>Ascomycota</taxon>
        <taxon>Pezizomycotina</taxon>
        <taxon>Dothideomycetes</taxon>
        <taxon>Pleosporomycetidae</taxon>
        <taxon>Pleosporales</taxon>
        <taxon>Massarineae</taxon>
        <taxon>Didymosphaeriaceae</taxon>
        <taxon>Bimuria</taxon>
    </lineage>
</organism>
<reference evidence="1" key="1">
    <citation type="journal article" date="2020" name="Stud. Mycol.">
        <title>101 Dothideomycetes genomes: a test case for predicting lifestyles and emergence of pathogens.</title>
        <authorList>
            <person name="Haridas S."/>
            <person name="Albert R."/>
            <person name="Binder M."/>
            <person name="Bloem J."/>
            <person name="Labutti K."/>
            <person name="Salamov A."/>
            <person name="Andreopoulos B."/>
            <person name="Baker S."/>
            <person name="Barry K."/>
            <person name="Bills G."/>
            <person name="Bluhm B."/>
            <person name="Cannon C."/>
            <person name="Castanera R."/>
            <person name="Culley D."/>
            <person name="Daum C."/>
            <person name="Ezra D."/>
            <person name="Gonzalez J."/>
            <person name="Henrissat B."/>
            <person name="Kuo A."/>
            <person name="Liang C."/>
            <person name="Lipzen A."/>
            <person name="Lutzoni F."/>
            <person name="Magnuson J."/>
            <person name="Mondo S."/>
            <person name="Nolan M."/>
            <person name="Ohm R."/>
            <person name="Pangilinan J."/>
            <person name="Park H.-J."/>
            <person name="Ramirez L."/>
            <person name="Alfaro M."/>
            <person name="Sun H."/>
            <person name="Tritt A."/>
            <person name="Yoshinaga Y."/>
            <person name="Zwiers L.-H."/>
            <person name="Turgeon B."/>
            <person name="Goodwin S."/>
            <person name="Spatafora J."/>
            <person name="Crous P."/>
            <person name="Grigoriev I."/>
        </authorList>
    </citation>
    <scope>NUCLEOTIDE SEQUENCE</scope>
    <source>
        <strain evidence="1">CBS 107.79</strain>
    </source>
</reference>
<name>A0A6A5UKY8_9PLEO</name>
<dbReference type="Proteomes" id="UP000800036">
    <property type="component" value="Unassembled WGS sequence"/>
</dbReference>
<evidence type="ECO:0000313" key="1">
    <source>
        <dbReference type="EMBL" id="KAF1965398.1"/>
    </source>
</evidence>
<sequence length="100" mass="10137">MDGFSAHVVLLVIPTIALKLSIKGRKRGANLAATGEPEVAYASANPAIAAITGRLSPHQSGNRGAIVAIAATLAAISKALPSLIGGVVRITNNYTSAEFT</sequence>
<dbReference type="EMBL" id="ML976763">
    <property type="protein sequence ID" value="KAF1965398.1"/>
    <property type="molecule type" value="Genomic_DNA"/>
</dbReference>
<evidence type="ECO:0000313" key="2">
    <source>
        <dbReference type="Proteomes" id="UP000800036"/>
    </source>
</evidence>
<proteinExistence type="predicted"/>